<evidence type="ECO:0000313" key="3">
    <source>
        <dbReference type="Proteomes" id="UP000297749"/>
    </source>
</evidence>
<name>A0A659QMB7_SALET</name>
<gene>
    <name evidence="2" type="ORF">C9F04_09465</name>
</gene>
<feature type="non-terminal residue" evidence="2">
    <location>
        <position position="52"/>
    </location>
</feature>
<dbReference type="EMBL" id="PYKF01000311">
    <property type="protein sequence ID" value="TGC87567.1"/>
    <property type="molecule type" value="Genomic_DNA"/>
</dbReference>
<evidence type="ECO:0000259" key="1">
    <source>
        <dbReference type="Pfam" id="PF13380"/>
    </source>
</evidence>
<sequence>MMKETDIADVLTSTRTIALVGASDKPDRPSYPRMKDLLGEGYLVIPVARKVA</sequence>
<dbReference type="AlphaFoldDB" id="A0A659QMB7"/>
<protein>
    <recommendedName>
        <fullName evidence="1">CoA-binding domain-containing protein</fullName>
    </recommendedName>
</protein>
<accession>A0A659QMB7</accession>
<dbReference type="Gene3D" id="3.40.50.720">
    <property type="entry name" value="NAD(P)-binding Rossmann-like Domain"/>
    <property type="match status" value="1"/>
</dbReference>
<dbReference type="InterPro" id="IPR003781">
    <property type="entry name" value="CoA-bd"/>
</dbReference>
<organism evidence="2 3">
    <name type="scientific">Salmonella enterica subsp. enterica serovar Wilhelmsburg</name>
    <dbReference type="NCBI Taxonomy" id="1960126"/>
    <lineage>
        <taxon>Bacteria</taxon>
        <taxon>Pseudomonadati</taxon>
        <taxon>Pseudomonadota</taxon>
        <taxon>Gammaproteobacteria</taxon>
        <taxon>Enterobacterales</taxon>
        <taxon>Enterobacteriaceae</taxon>
        <taxon>Salmonella</taxon>
    </lineage>
</organism>
<reference evidence="2 3" key="1">
    <citation type="submission" date="2018-03" db="EMBL/GenBank/DDBJ databases">
        <title>Non-Typhoidal Salmonella genome sequencing and assembly.</title>
        <authorList>
            <person name="Matchawe C."/>
        </authorList>
    </citation>
    <scope>NUCLEOTIDE SEQUENCE [LARGE SCALE GENOMIC DNA]</scope>
    <source>
        <strain evidence="2 3">32eva</strain>
    </source>
</reference>
<proteinExistence type="predicted"/>
<comment type="caution">
    <text evidence="2">The sequence shown here is derived from an EMBL/GenBank/DDBJ whole genome shotgun (WGS) entry which is preliminary data.</text>
</comment>
<dbReference type="Proteomes" id="UP000297749">
    <property type="component" value="Unassembled WGS sequence"/>
</dbReference>
<dbReference type="SUPFAM" id="SSF51735">
    <property type="entry name" value="NAD(P)-binding Rossmann-fold domains"/>
    <property type="match status" value="1"/>
</dbReference>
<dbReference type="InterPro" id="IPR036291">
    <property type="entry name" value="NAD(P)-bd_dom_sf"/>
</dbReference>
<evidence type="ECO:0000313" key="2">
    <source>
        <dbReference type="EMBL" id="TGC87567.1"/>
    </source>
</evidence>
<dbReference type="Pfam" id="PF13380">
    <property type="entry name" value="CoA_binding_2"/>
    <property type="match status" value="1"/>
</dbReference>
<feature type="domain" description="CoA-binding" evidence="1">
    <location>
        <begin position="15"/>
        <end position="50"/>
    </location>
</feature>